<evidence type="ECO:0000256" key="2">
    <source>
        <dbReference type="ARBA" id="ARBA00022729"/>
    </source>
</evidence>
<dbReference type="Pfam" id="PF12974">
    <property type="entry name" value="Phosphonate-bd"/>
    <property type="match status" value="1"/>
</dbReference>
<protein>
    <submittedName>
        <fullName evidence="3">Phosphate/phosphite/phosphonate ABC transporter substrate-binding protein</fullName>
    </submittedName>
</protein>
<gene>
    <name evidence="3" type="primary">phnD</name>
    <name evidence="3" type="ORF">HLB44_00625</name>
</gene>
<dbReference type="Gene3D" id="3.40.190.10">
    <property type="entry name" value="Periplasmic binding protein-like II"/>
    <property type="match status" value="2"/>
</dbReference>
<evidence type="ECO:0000313" key="4">
    <source>
        <dbReference type="Proteomes" id="UP000737171"/>
    </source>
</evidence>
<evidence type="ECO:0000256" key="1">
    <source>
        <dbReference type="ARBA" id="ARBA00007162"/>
    </source>
</evidence>
<dbReference type="PANTHER" id="PTHR35841">
    <property type="entry name" value="PHOSPHONATES-BINDING PERIPLASMIC PROTEIN"/>
    <property type="match status" value="1"/>
</dbReference>
<dbReference type="PANTHER" id="PTHR35841:SF1">
    <property type="entry name" value="PHOSPHONATES-BINDING PERIPLASMIC PROTEIN"/>
    <property type="match status" value="1"/>
</dbReference>
<reference evidence="3 4" key="1">
    <citation type="submission" date="2020-05" db="EMBL/GenBank/DDBJ databases">
        <title>Aquincola sp. isolate from soil.</title>
        <authorList>
            <person name="Han J."/>
            <person name="Kim D.-U."/>
        </authorList>
    </citation>
    <scope>NUCLEOTIDE SEQUENCE [LARGE SCALE GENOMIC DNA]</scope>
    <source>
        <strain evidence="3 4">S2</strain>
    </source>
</reference>
<comment type="similarity">
    <text evidence="1">Belongs to the phosphate/phosphite/phosphonate binding protein family.</text>
</comment>
<evidence type="ECO:0000313" key="3">
    <source>
        <dbReference type="EMBL" id="NRF65478.1"/>
    </source>
</evidence>
<comment type="caution">
    <text evidence="3">The sequence shown here is derived from an EMBL/GenBank/DDBJ whole genome shotgun (WGS) entry which is preliminary data.</text>
</comment>
<dbReference type="NCBIfam" id="TIGR01098">
    <property type="entry name" value="3A0109s03R"/>
    <property type="match status" value="1"/>
</dbReference>
<dbReference type="EMBL" id="JABRWJ010000001">
    <property type="protein sequence ID" value="NRF65478.1"/>
    <property type="molecule type" value="Genomic_DNA"/>
</dbReference>
<keyword evidence="2" id="KW-0732">Signal</keyword>
<sequence>MPQRRPARPVLSGPRLQPAVEDLSDSFQKHSGFARVRHFVTLGLLLGAITGAFAADECRHRGDLDAPYCDADRDLVADPPADRRRWRAPHTIAFTYTPIEEPTLYERLLRPLTAHLSQCVGRRVVYFPVQSNAAQIEAMRSGRVQVAWFSTGPTAFAVNIAGAVPFAVKGDAQGAQGYKLMLIVRKDSAFQKPGDLKGQRVAHTSPTSNSGNLAPRALFPAQGLVPGDDYRIVYSGKHDHSILGVVRGEYDAAAVASDVLQRMQRRGQLRGTELRVLYESAPFPTEAVAYAHDLEPALRDKLLKCFYDYRFADDMRREFQQADRFVPVRYQRDWAIVRQVAEGVGERFDRKAYDSAARPAK</sequence>
<accession>A0ABX2EAD8</accession>
<keyword evidence="4" id="KW-1185">Reference proteome</keyword>
<dbReference type="InterPro" id="IPR005770">
    <property type="entry name" value="PhnD"/>
</dbReference>
<proteinExistence type="inferred from homology"/>
<dbReference type="Proteomes" id="UP000737171">
    <property type="component" value="Unassembled WGS sequence"/>
</dbReference>
<name>A0ABX2EAD8_9BURK</name>
<organism evidence="3 4">
    <name type="scientific">Pseudaquabacterium terrae</name>
    <dbReference type="NCBI Taxonomy" id="2732868"/>
    <lineage>
        <taxon>Bacteria</taxon>
        <taxon>Pseudomonadati</taxon>
        <taxon>Pseudomonadota</taxon>
        <taxon>Betaproteobacteria</taxon>
        <taxon>Burkholderiales</taxon>
        <taxon>Sphaerotilaceae</taxon>
        <taxon>Pseudaquabacterium</taxon>
    </lineage>
</organism>
<dbReference type="SUPFAM" id="SSF53850">
    <property type="entry name" value="Periplasmic binding protein-like II"/>
    <property type="match status" value="1"/>
</dbReference>